<evidence type="ECO:0000256" key="1">
    <source>
        <dbReference type="SAM" id="Phobius"/>
    </source>
</evidence>
<proteinExistence type="predicted"/>
<gene>
    <name evidence="2" type="ORF">FVP77_16425</name>
</gene>
<keyword evidence="1" id="KW-0472">Membrane</keyword>
<keyword evidence="1" id="KW-0812">Transmembrane</keyword>
<evidence type="ECO:0008006" key="4">
    <source>
        <dbReference type="Google" id="ProtNLM"/>
    </source>
</evidence>
<keyword evidence="1" id="KW-1133">Transmembrane helix</keyword>
<sequence>MMTTVAPALRSFAALRWSEVEPGFHVGERDGEFVGYVDTNADGTFVAFDGHSTAVGRFRSLAEAKASLLTTDHPANVRRDRLTRRVALGVATGVGAVAAGLALTAGVLAPFL</sequence>
<reference evidence="2 3" key="1">
    <citation type="submission" date="2019-08" db="EMBL/GenBank/DDBJ databases">
        <authorList>
            <person name="Dong K."/>
        </authorList>
    </citation>
    <scope>NUCLEOTIDE SEQUENCE [LARGE SCALE GENOMIC DNA]</scope>
    <source>
        <strain evidence="2 3">JCM14558</strain>
    </source>
</reference>
<accession>A0A5C8HZ85</accession>
<feature type="transmembrane region" description="Helical" evidence="1">
    <location>
        <begin position="86"/>
        <end position="109"/>
    </location>
</feature>
<name>A0A5C8HZ85_9MICO</name>
<dbReference type="OrthoDB" id="5080510at2"/>
<protein>
    <recommendedName>
        <fullName evidence="4">Peptide ABC transporter permease</fullName>
    </recommendedName>
</protein>
<evidence type="ECO:0000313" key="2">
    <source>
        <dbReference type="EMBL" id="TXK10415.1"/>
    </source>
</evidence>
<keyword evidence="3" id="KW-1185">Reference proteome</keyword>
<dbReference type="RefSeq" id="WP_147895586.1">
    <property type="nucleotide sequence ID" value="NZ_BAAANR010000001.1"/>
</dbReference>
<evidence type="ECO:0000313" key="3">
    <source>
        <dbReference type="Proteomes" id="UP000321034"/>
    </source>
</evidence>
<organism evidence="2 3">
    <name type="scientific">Microbacterium hatanonis</name>
    <dbReference type="NCBI Taxonomy" id="404366"/>
    <lineage>
        <taxon>Bacteria</taxon>
        <taxon>Bacillati</taxon>
        <taxon>Actinomycetota</taxon>
        <taxon>Actinomycetes</taxon>
        <taxon>Micrococcales</taxon>
        <taxon>Microbacteriaceae</taxon>
        <taxon>Microbacterium</taxon>
    </lineage>
</organism>
<dbReference type="Proteomes" id="UP000321034">
    <property type="component" value="Unassembled WGS sequence"/>
</dbReference>
<comment type="caution">
    <text evidence="2">The sequence shown here is derived from an EMBL/GenBank/DDBJ whole genome shotgun (WGS) entry which is preliminary data.</text>
</comment>
<dbReference type="EMBL" id="VRSV01000002">
    <property type="protein sequence ID" value="TXK10415.1"/>
    <property type="molecule type" value="Genomic_DNA"/>
</dbReference>
<dbReference type="AlphaFoldDB" id="A0A5C8HZ85"/>